<dbReference type="Gene3D" id="1.20.120.1760">
    <property type="match status" value="1"/>
</dbReference>
<reference evidence="4 5" key="1">
    <citation type="submission" date="2018-11" db="EMBL/GenBank/DDBJ databases">
        <title>Genome sequencing and assembly of Clostridium tagluense strain A121.</title>
        <authorList>
            <person name="Murakami T."/>
            <person name="Segawa T."/>
            <person name="Shcherbakova V.A."/>
            <person name="Mori H."/>
            <person name="Yoshimura Y."/>
        </authorList>
    </citation>
    <scope>NUCLEOTIDE SEQUENCE [LARGE SCALE GENOMIC DNA]</scope>
    <source>
        <strain evidence="4 5">A121</strain>
    </source>
</reference>
<dbReference type="Proteomes" id="UP000287872">
    <property type="component" value="Unassembled WGS sequence"/>
</dbReference>
<dbReference type="PROSITE" id="PS00379">
    <property type="entry name" value="CDP_ALCOHOL_P_TRANSF"/>
    <property type="match status" value="1"/>
</dbReference>
<dbReference type="Pfam" id="PF01066">
    <property type="entry name" value="CDP-OH_P_transf"/>
    <property type="match status" value="1"/>
</dbReference>
<dbReference type="GO" id="GO:0016780">
    <property type="term" value="F:phosphotransferase activity, for other substituted phosphate groups"/>
    <property type="evidence" value="ECO:0007669"/>
    <property type="project" value="InterPro"/>
</dbReference>
<evidence type="ECO:0000313" key="5">
    <source>
        <dbReference type="Proteomes" id="UP000287872"/>
    </source>
</evidence>
<keyword evidence="3" id="KW-1133">Transmembrane helix</keyword>
<sequence length="194" mass="21406">MLDTHGRKYISPLFKGAANIFLSLNMTANSITIIAFIIGLLPFAFIYADKPLIAVTLLWVSGFLDAVDGEMARVSNTSTPWGTLMDITFDRLVELGIILAMALKEPQSRMQLLFLTAAIVLSMTVFLTVGALSQNKGSKSFYYQAGVAERTEGFIFFTLMILIPAHLQLVTGIFSIVIVITALQRLIEARRILK</sequence>
<evidence type="ECO:0000313" key="4">
    <source>
        <dbReference type="EMBL" id="GCD09903.1"/>
    </source>
</evidence>
<keyword evidence="3" id="KW-0812">Transmembrane</keyword>
<feature type="transmembrane region" description="Helical" evidence="3">
    <location>
        <begin position="20"/>
        <end position="45"/>
    </location>
</feature>
<keyword evidence="5" id="KW-1185">Reference proteome</keyword>
<keyword evidence="3" id="KW-0472">Membrane</keyword>
<dbReference type="RefSeq" id="WP_124999769.1">
    <property type="nucleotide sequence ID" value="NZ_BHYK01000007.1"/>
</dbReference>
<evidence type="ECO:0000256" key="2">
    <source>
        <dbReference type="RuleBase" id="RU003750"/>
    </source>
</evidence>
<comment type="caution">
    <text evidence="4">The sequence shown here is derived from an EMBL/GenBank/DDBJ whole genome shotgun (WGS) entry which is preliminary data.</text>
</comment>
<dbReference type="GO" id="GO:0016020">
    <property type="term" value="C:membrane"/>
    <property type="evidence" value="ECO:0007669"/>
    <property type="project" value="InterPro"/>
</dbReference>
<protein>
    <recommendedName>
        <fullName evidence="6">CDP-alcohol phosphatidyltransferase</fullName>
    </recommendedName>
</protein>
<dbReference type="GO" id="GO:0008654">
    <property type="term" value="P:phospholipid biosynthetic process"/>
    <property type="evidence" value="ECO:0007669"/>
    <property type="project" value="InterPro"/>
</dbReference>
<dbReference type="AlphaFoldDB" id="A0A401UK15"/>
<name>A0A401UK15_9CLOT</name>
<dbReference type="InterPro" id="IPR043130">
    <property type="entry name" value="CDP-OH_PTrfase_TM_dom"/>
</dbReference>
<accession>A0A401UK15</accession>
<gene>
    <name evidence="4" type="ORF">Ctaglu_15260</name>
</gene>
<comment type="similarity">
    <text evidence="2">Belongs to the CDP-alcohol phosphatidyltransferase class-I family.</text>
</comment>
<keyword evidence="1 2" id="KW-0808">Transferase</keyword>
<evidence type="ECO:0000256" key="1">
    <source>
        <dbReference type="ARBA" id="ARBA00022679"/>
    </source>
</evidence>
<dbReference type="OrthoDB" id="9790577at2"/>
<feature type="transmembrane region" description="Helical" evidence="3">
    <location>
        <begin position="112"/>
        <end position="133"/>
    </location>
</feature>
<evidence type="ECO:0000256" key="3">
    <source>
        <dbReference type="SAM" id="Phobius"/>
    </source>
</evidence>
<evidence type="ECO:0008006" key="6">
    <source>
        <dbReference type="Google" id="ProtNLM"/>
    </source>
</evidence>
<feature type="transmembrane region" description="Helical" evidence="3">
    <location>
        <begin position="153"/>
        <end position="183"/>
    </location>
</feature>
<organism evidence="4 5">
    <name type="scientific">Clostridium tagluense</name>
    <dbReference type="NCBI Taxonomy" id="360422"/>
    <lineage>
        <taxon>Bacteria</taxon>
        <taxon>Bacillati</taxon>
        <taxon>Bacillota</taxon>
        <taxon>Clostridia</taxon>
        <taxon>Eubacteriales</taxon>
        <taxon>Clostridiaceae</taxon>
        <taxon>Clostridium</taxon>
    </lineage>
</organism>
<proteinExistence type="inferred from homology"/>
<dbReference type="EMBL" id="BHYK01000007">
    <property type="protein sequence ID" value="GCD09903.1"/>
    <property type="molecule type" value="Genomic_DNA"/>
</dbReference>
<dbReference type="InterPro" id="IPR000462">
    <property type="entry name" value="CDP-OH_P_trans"/>
</dbReference>
<dbReference type="InterPro" id="IPR048254">
    <property type="entry name" value="CDP_ALCOHOL_P_TRANSF_CS"/>
</dbReference>